<dbReference type="Proteomes" id="UP001445335">
    <property type="component" value="Unassembled WGS sequence"/>
</dbReference>
<proteinExistence type="predicted"/>
<comment type="caution">
    <text evidence="1">The sequence shown here is derived from an EMBL/GenBank/DDBJ whole genome shotgun (WGS) entry which is preliminary data.</text>
</comment>
<sequence length="273" mass="26852">MSEIQGAIASHLPDFGAQLVNGYQSTLTNVLGMFSGLAASIGGAAATTSATVAADRAAAAATVAGAATSVSTAANVATAAAAGVAQGAQDAVASAAQALLSEVVTHAESALVSVGGIADNLQLLYSKYEAAFCKPAYVVPSVWMPPNVTGPGFQADFLLGNCSLTGDPIPSFNCAGPSATFTSTPASFTAKYKKAVEFVGEQCAISKSFGEVTSQVLFVFDPAHDPLLDAGPLAGILKDAVMNVFNLAGATPVSTATAAASAAATSGATPGAR</sequence>
<keyword evidence="2" id="KW-1185">Reference proteome</keyword>
<evidence type="ECO:0000313" key="2">
    <source>
        <dbReference type="Proteomes" id="UP001445335"/>
    </source>
</evidence>
<evidence type="ECO:0000313" key="1">
    <source>
        <dbReference type="EMBL" id="KAK9846303.1"/>
    </source>
</evidence>
<dbReference type="EMBL" id="JALJOU010000001">
    <property type="protein sequence ID" value="KAK9846303.1"/>
    <property type="molecule type" value="Genomic_DNA"/>
</dbReference>
<dbReference type="AlphaFoldDB" id="A0AAW1SL37"/>
<protein>
    <submittedName>
        <fullName evidence="1">Uncharacterized protein</fullName>
    </submittedName>
</protein>
<reference evidence="1 2" key="1">
    <citation type="journal article" date="2024" name="Nat. Commun.">
        <title>Phylogenomics reveals the evolutionary origins of lichenization in chlorophyte algae.</title>
        <authorList>
            <person name="Puginier C."/>
            <person name="Libourel C."/>
            <person name="Otte J."/>
            <person name="Skaloud P."/>
            <person name="Haon M."/>
            <person name="Grisel S."/>
            <person name="Petersen M."/>
            <person name="Berrin J.G."/>
            <person name="Delaux P.M."/>
            <person name="Dal Grande F."/>
            <person name="Keller J."/>
        </authorList>
    </citation>
    <scope>NUCLEOTIDE SEQUENCE [LARGE SCALE GENOMIC DNA]</scope>
    <source>
        <strain evidence="1 2">SAG 245.80</strain>
    </source>
</reference>
<name>A0AAW1SL37_9CHLO</name>
<organism evidence="1 2">
    <name type="scientific">Elliptochloris bilobata</name>
    <dbReference type="NCBI Taxonomy" id="381761"/>
    <lineage>
        <taxon>Eukaryota</taxon>
        <taxon>Viridiplantae</taxon>
        <taxon>Chlorophyta</taxon>
        <taxon>core chlorophytes</taxon>
        <taxon>Trebouxiophyceae</taxon>
        <taxon>Trebouxiophyceae incertae sedis</taxon>
        <taxon>Elliptochloris clade</taxon>
        <taxon>Elliptochloris</taxon>
    </lineage>
</organism>
<gene>
    <name evidence="1" type="ORF">WJX81_001261</name>
</gene>
<accession>A0AAW1SL37</accession>